<keyword evidence="1" id="KW-0496">Mitochondrion</keyword>
<comment type="subcellular location">
    <subcellularLocation>
        <location evidence="1">Mitochondrion</location>
    </subcellularLocation>
</comment>
<dbReference type="PANTHER" id="PTHR28055:SF1">
    <property type="entry name" value="ALTERED INHERITANCE OF MITOCHONDRIA PROTEIN 41, MITOCHONDRIAL"/>
    <property type="match status" value="1"/>
</dbReference>
<gene>
    <name evidence="1" type="primary">AIM41</name>
    <name evidence="2" type="ORF">XA68_17143</name>
</gene>
<dbReference type="GO" id="GO:0005739">
    <property type="term" value="C:mitochondrion"/>
    <property type="evidence" value="ECO:0007669"/>
    <property type="project" value="UniProtKB-SubCell"/>
</dbReference>
<dbReference type="STRING" id="268505.A0A2A9P5C9"/>
<protein>
    <recommendedName>
        <fullName evidence="1">Altered inheritance of mitochondria protein 41</fullName>
    </recommendedName>
</protein>
<keyword evidence="3" id="KW-1185">Reference proteome</keyword>
<reference evidence="2 3" key="2">
    <citation type="journal article" date="2017" name="Sci. Rep.">
        <title>Ant-infecting Ophiocordyceps genomes reveal a high diversity of potential behavioral manipulation genes and a possible major role for enterotoxins.</title>
        <authorList>
            <person name="de Bekker C."/>
            <person name="Ohm R.A."/>
            <person name="Evans H.C."/>
            <person name="Brachmann A."/>
            <person name="Hughes D.P."/>
        </authorList>
    </citation>
    <scope>NUCLEOTIDE SEQUENCE [LARGE SCALE GENOMIC DNA]</scope>
    <source>
        <strain evidence="2 3">SC16a</strain>
    </source>
</reference>
<sequence>MSMSLHIRLGPGARLLGQISRKNVIRSYSTTAPDATPPFLQKLKGELKSAMKAKDAPRLSVLRAIMSANINASKTTCPIKTDVQLVAVMRKILATISEAATEARTVGRQDLVEAEEKQMAILSQYMASSGVQTLGEAELSVLVRDAVDASKSAGTAAKALVGDVMRRLSGAFEGKDVDKSQIRRMVEELTG</sequence>
<name>A0A2A9P5C9_OPHUN</name>
<dbReference type="InterPro" id="IPR019004">
    <property type="entry name" value="YqeY/Aim41"/>
</dbReference>
<evidence type="ECO:0000313" key="2">
    <source>
        <dbReference type="EMBL" id="PFH56046.1"/>
    </source>
</evidence>
<reference evidence="2 3" key="1">
    <citation type="journal article" date="2015" name="BMC Genomics">
        <title>Gene expression during zombie ant biting behavior reflects the complexity underlying fungal parasitic behavioral manipulation.</title>
        <authorList>
            <person name="de Bekker C."/>
            <person name="Ohm R.A."/>
            <person name="Loreto R.G."/>
            <person name="Sebastian A."/>
            <person name="Albert I."/>
            <person name="Merrow M."/>
            <person name="Brachmann A."/>
            <person name="Hughes D.P."/>
        </authorList>
    </citation>
    <scope>NUCLEOTIDE SEQUENCE [LARGE SCALE GENOMIC DNA]</scope>
    <source>
        <strain evidence="2 3">SC16a</strain>
    </source>
</reference>
<dbReference type="Gene3D" id="1.10.1510.10">
    <property type="entry name" value="Uncharacterised protein YqeY/AIM41 PF09424, N-terminal domain"/>
    <property type="match status" value="1"/>
</dbReference>
<dbReference type="EMBL" id="LAZP02000678">
    <property type="protein sequence ID" value="PFH56046.1"/>
    <property type="molecule type" value="Genomic_DNA"/>
</dbReference>
<organism evidence="2 3">
    <name type="scientific">Ophiocordyceps unilateralis</name>
    <name type="common">Zombie-ant fungus</name>
    <name type="synonym">Torrubia unilateralis</name>
    <dbReference type="NCBI Taxonomy" id="268505"/>
    <lineage>
        <taxon>Eukaryota</taxon>
        <taxon>Fungi</taxon>
        <taxon>Dikarya</taxon>
        <taxon>Ascomycota</taxon>
        <taxon>Pezizomycotina</taxon>
        <taxon>Sordariomycetes</taxon>
        <taxon>Hypocreomycetidae</taxon>
        <taxon>Hypocreales</taxon>
        <taxon>Ophiocordycipitaceae</taxon>
        <taxon>Ophiocordyceps</taxon>
    </lineage>
</organism>
<dbReference type="SUPFAM" id="SSF89095">
    <property type="entry name" value="GatB/YqeY motif"/>
    <property type="match status" value="1"/>
</dbReference>
<proteinExistence type="inferred from homology"/>
<accession>A0A2A9P5C9</accession>
<dbReference type="Proteomes" id="UP000037136">
    <property type="component" value="Unassembled WGS sequence"/>
</dbReference>
<dbReference type="InterPro" id="IPR023168">
    <property type="entry name" value="GatB_Yqey_C_2"/>
</dbReference>
<dbReference type="OrthoDB" id="538640at2759"/>
<evidence type="ECO:0000313" key="3">
    <source>
        <dbReference type="Proteomes" id="UP000037136"/>
    </source>
</evidence>
<dbReference type="Pfam" id="PF09424">
    <property type="entry name" value="YqeY"/>
    <property type="match status" value="1"/>
</dbReference>
<dbReference type="InterPro" id="IPR042184">
    <property type="entry name" value="YqeY/Aim41_N"/>
</dbReference>
<dbReference type="Gene3D" id="1.10.10.410">
    <property type="match status" value="1"/>
</dbReference>
<dbReference type="InterPro" id="IPR003789">
    <property type="entry name" value="Asn/Gln_tRNA_amidoTrase-B-like"/>
</dbReference>
<comment type="similarity">
    <text evidence="1">Belongs to the AIM41 family.</text>
</comment>
<dbReference type="PANTHER" id="PTHR28055">
    <property type="entry name" value="ALTERED INHERITANCE OF MITOCHONDRIA PROTEIN 41, MITOCHONDRIAL"/>
    <property type="match status" value="1"/>
</dbReference>
<dbReference type="GO" id="GO:0016884">
    <property type="term" value="F:carbon-nitrogen ligase activity, with glutamine as amido-N-donor"/>
    <property type="evidence" value="ECO:0007669"/>
    <property type="project" value="UniProtKB-UniRule"/>
</dbReference>
<comment type="caution">
    <text evidence="2">The sequence shown here is derived from an EMBL/GenBank/DDBJ whole genome shotgun (WGS) entry which is preliminary data.</text>
</comment>
<dbReference type="AlphaFoldDB" id="A0A2A9P5C9"/>
<evidence type="ECO:0000256" key="1">
    <source>
        <dbReference type="RuleBase" id="RU365099"/>
    </source>
</evidence>